<reference evidence="1" key="1">
    <citation type="submission" date="2020-04" db="EMBL/GenBank/DDBJ databases">
        <authorList>
            <person name="Zhang T."/>
        </authorList>
    </citation>
    <scope>NUCLEOTIDE SEQUENCE</scope>
    <source>
        <strain evidence="1">HKST-UBA01</strain>
    </source>
</reference>
<evidence type="ECO:0008006" key="3">
    <source>
        <dbReference type="Google" id="ProtNLM"/>
    </source>
</evidence>
<name>A0A956LZ06_UNCEI</name>
<dbReference type="AlphaFoldDB" id="A0A956LZ06"/>
<sequence>MKKSTHPKIEQWWEWIIASEADSSLESHLDACEECAELVETLRDLRRARRSTRFLLPPRSILQRAVQGKKQMAPGLPASPMRSAKVPVDVRGGASEDPTQPRTVTGNVGEARISVAISPRVEDQIWQFRGIVTGQPDSTSIQVLLVHDDHILAAISPSEDGTFALDEPAPQGWSLEIRKGDDAWVIPGPTE</sequence>
<organism evidence="1 2">
    <name type="scientific">Eiseniibacteriota bacterium</name>
    <dbReference type="NCBI Taxonomy" id="2212470"/>
    <lineage>
        <taxon>Bacteria</taxon>
        <taxon>Candidatus Eiseniibacteriota</taxon>
    </lineage>
</organism>
<evidence type="ECO:0000313" key="1">
    <source>
        <dbReference type="EMBL" id="MCA9727222.1"/>
    </source>
</evidence>
<reference evidence="1" key="2">
    <citation type="journal article" date="2021" name="Microbiome">
        <title>Successional dynamics and alternative stable states in a saline activated sludge microbial community over 9 years.</title>
        <authorList>
            <person name="Wang Y."/>
            <person name="Ye J."/>
            <person name="Ju F."/>
            <person name="Liu L."/>
            <person name="Boyd J.A."/>
            <person name="Deng Y."/>
            <person name="Parks D.H."/>
            <person name="Jiang X."/>
            <person name="Yin X."/>
            <person name="Woodcroft B.J."/>
            <person name="Tyson G.W."/>
            <person name="Hugenholtz P."/>
            <person name="Polz M.F."/>
            <person name="Zhang T."/>
        </authorList>
    </citation>
    <scope>NUCLEOTIDE SEQUENCE</scope>
    <source>
        <strain evidence="1">HKST-UBA01</strain>
    </source>
</reference>
<dbReference type="Proteomes" id="UP000697710">
    <property type="component" value="Unassembled WGS sequence"/>
</dbReference>
<protein>
    <recommendedName>
        <fullName evidence="3">Zinc-finger domain-containing protein</fullName>
    </recommendedName>
</protein>
<comment type="caution">
    <text evidence="1">The sequence shown here is derived from an EMBL/GenBank/DDBJ whole genome shotgun (WGS) entry which is preliminary data.</text>
</comment>
<accession>A0A956LZ06</accession>
<dbReference type="EMBL" id="JAGQHR010000129">
    <property type="protein sequence ID" value="MCA9727222.1"/>
    <property type="molecule type" value="Genomic_DNA"/>
</dbReference>
<gene>
    <name evidence="1" type="ORF">KC729_06020</name>
</gene>
<evidence type="ECO:0000313" key="2">
    <source>
        <dbReference type="Proteomes" id="UP000697710"/>
    </source>
</evidence>
<proteinExistence type="predicted"/>